<organism evidence="2 3">
    <name type="scientific">Halteria grandinella</name>
    <dbReference type="NCBI Taxonomy" id="5974"/>
    <lineage>
        <taxon>Eukaryota</taxon>
        <taxon>Sar</taxon>
        <taxon>Alveolata</taxon>
        <taxon>Ciliophora</taxon>
        <taxon>Intramacronucleata</taxon>
        <taxon>Spirotrichea</taxon>
        <taxon>Stichotrichia</taxon>
        <taxon>Sporadotrichida</taxon>
        <taxon>Halteriidae</taxon>
        <taxon>Halteria</taxon>
    </lineage>
</organism>
<protein>
    <submittedName>
        <fullName evidence="2">Uncharacterized protein</fullName>
    </submittedName>
</protein>
<reference evidence="2" key="1">
    <citation type="submission" date="2019-06" db="EMBL/GenBank/DDBJ databases">
        <authorList>
            <person name="Zheng W."/>
        </authorList>
    </citation>
    <scope>NUCLEOTIDE SEQUENCE</scope>
    <source>
        <strain evidence="2">QDHG01</strain>
    </source>
</reference>
<evidence type="ECO:0000256" key="1">
    <source>
        <dbReference type="SAM" id="MobiDB-lite"/>
    </source>
</evidence>
<sequence length="81" mass="9361">MRTTNTSIHVSYLRISQQRENGPKSLNSRTLDLGSRRSMQPPSPVSHCLRQSQMSLKLTGEQRWQISHKPKPTDYGNQKLR</sequence>
<keyword evidence="3" id="KW-1185">Reference proteome</keyword>
<evidence type="ECO:0000313" key="2">
    <source>
        <dbReference type="EMBL" id="TNV87342.1"/>
    </source>
</evidence>
<feature type="region of interest" description="Disordered" evidence="1">
    <location>
        <begin position="1"/>
        <end position="81"/>
    </location>
</feature>
<dbReference type="AlphaFoldDB" id="A0A8J8P593"/>
<evidence type="ECO:0000313" key="3">
    <source>
        <dbReference type="Proteomes" id="UP000785679"/>
    </source>
</evidence>
<comment type="caution">
    <text evidence="2">The sequence shown here is derived from an EMBL/GenBank/DDBJ whole genome shotgun (WGS) entry which is preliminary data.</text>
</comment>
<gene>
    <name evidence="2" type="ORF">FGO68_gene12841</name>
</gene>
<proteinExistence type="predicted"/>
<dbReference type="EMBL" id="RRYP01000492">
    <property type="protein sequence ID" value="TNV87342.1"/>
    <property type="molecule type" value="Genomic_DNA"/>
</dbReference>
<dbReference type="Proteomes" id="UP000785679">
    <property type="component" value="Unassembled WGS sequence"/>
</dbReference>
<accession>A0A8J8P593</accession>
<name>A0A8J8P593_HALGN</name>
<feature type="compositionally biased region" description="Polar residues" evidence="1">
    <location>
        <begin position="1"/>
        <end position="30"/>
    </location>
</feature>